<protein>
    <submittedName>
        <fullName evidence="3">Uncharacterized protein LOC113147331</fullName>
    </submittedName>
</protein>
<gene>
    <name evidence="3" type="primary">LOC113147331</name>
</gene>
<keyword evidence="2" id="KW-1185">Reference proteome</keyword>
<keyword evidence="1" id="KW-1133">Transmembrane helix</keyword>
<dbReference type="RefSeq" id="XP_026193330.1">
    <property type="nucleotide sequence ID" value="XM_026337545.1"/>
</dbReference>
<evidence type="ECO:0000313" key="3">
    <source>
        <dbReference type="RefSeq" id="XP_026193330.1"/>
    </source>
</evidence>
<dbReference type="Proteomes" id="UP000515125">
    <property type="component" value="Unplaced"/>
</dbReference>
<keyword evidence="1" id="KW-0472">Membrane</keyword>
<accession>A0A6P6S218</accession>
<dbReference type="AlphaFoldDB" id="A0A6P6S218"/>
<sequence length="159" mass="17228">MTTMEAPKSVKDSFVSPPQQQGQQLACCADLGCSGGCGKKNCSSCNSKLSLKDIYGRFAAAALVNSTLSGTVSLVSALLFLRRRGLRVFTVGVGVGGPLGWTLRDADLYLKDPVANKRLLPSSCDPLVLLQQHQQQLQLSTSFIMPYVTQIRQRFFPSE</sequence>
<reference evidence="3" key="1">
    <citation type="submission" date="2025-08" db="UniProtKB">
        <authorList>
            <consortium name="RefSeq"/>
        </authorList>
    </citation>
    <scope>IDENTIFICATION</scope>
</reference>
<keyword evidence="1" id="KW-0812">Transmembrane</keyword>
<feature type="transmembrane region" description="Helical" evidence="1">
    <location>
        <begin position="58"/>
        <end position="81"/>
    </location>
</feature>
<organism evidence="2 3">
    <name type="scientific">Cyclospora cayetanensis</name>
    <dbReference type="NCBI Taxonomy" id="88456"/>
    <lineage>
        <taxon>Eukaryota</taxon>
        <taxon>Sar</taxon>
        <taxon>Alveolata</taxon>
        <taxon>Apicomplexa</taxon>
        <taxon>Conoidasida</taxon>
        <taxon>Coccidia</taxon>
        <taxon>Eucoccidiorida</taxon>
        <taxon>Eimeriorina</taxon>
        <taxon>Eimeriidae</taxon>
        <taxon>Cyclospora</taxon>
    </lineage>
</organism>
<evidence type="ECO:0000256" key="1">
    <source>
        <dbReference type="SAM" id="Phobius"/>
    </source>
</evidence>
<name>A0A6P6S218_9EIME</name>
<dbReference type="GeneID" id="113147331"/>
<proteinExistence type="predicted"/>
<evidence type="ECO:0000313" key="2">
    <source>
        <dbReference type="Proteomes" id="UP000515125"/>
    </source>
</evidence>